<organism evidence="2 3">
    <name type="scientific">Candidatus Lokiarchaeum ossiferum</name>
    <dbReference type="NCBI Taxonomy" id="2951803"/>
    <lineage>
        <taxon>Archaea</taxon>
        <taxon>Promethearchaeati</taxon>
        <taxon>Promethearchaeota</taxon>
        <taxon>Promethearchaeia</taxon>
        <taxon>Promethearchaeales</taxon>
        <taxon>Promethearchaeaceae</taxon>
        <taxon>Candidatus Lokiarchaeum</taxon>
    </lineage>
</organism>
<keyword evidence="1" id="KW-0812">Transmembrane</keyword>
<feature type="transmembrane region" description="Helical" evidence="1">
    <location>
        <begin position="7"/>
        <end position="23"/>
    </location>
</feature>
<protein>
    <recommendedName>
        <fullName evidence="4">DUF3096 domain-containing protein</fullName>
    </recommendedName>
</protein>
<keyword evidence="3" id="KW-1185">Reference proteome</keyword>
<keyword evidence="1" id="KW-0472">Membrane</keyword>
<evidence type="ECO:0000313" key="3">
    <source>
        <dbReference type="Proteomes" id="UP001208689"/>
    </source>
</evidence>
<name>A0ABY6HME7_9ARCH</name>
<sequence>MKLKELILLGVILTVIVGLLFWYNPIAGGFLGFYLLFFLGFQLLSKRKTPQIHSQTLFTNQ</sequence>
<evidence type="ECO:0000256" key="1">
    <source>
        <dbReference type="SAM" id="Phobius"/>
    </source>
</evidence>
<keyword evidence="1" id="KW-1133">Transmembrane helix</keyword>
<dbReference type="EMBL" id="CP104013">
    <property type="protein sequence ID" value="UYP44681.1"/>
    <property type="molecule type" value="Genomic_DNA"/>
</dbReference>
<reference evidence="2" key="1">
    <citation type="submission" date="2022-09" db="EMBL/GenBank/DDBJ databases">
        <title>Actin cytoskeleton and complex cell architecture in an #Asgard archaeon.</title>
        <authorList>
            <person name="Ponce Toledo R.I."/>
            <person name="Schleper C."/>
            <person name="Rodrigues Oliveira T."/>
            <person name="Wollweber F."/>
            <person name="Xu J."/>
            <person name="Rittmann S."/>
            <person name="Klingl A."/>
            <person name="Pilhofer M."/>
        </authorList>
    </citation>
    <scope>NUCLEOTIDE SEQUENCE</scope>
    <source>
        <strain evidence="2">B-35</strain>
    </source>
</reference>
<evidence type="ECO:0008006" key="4">
    <source>
        <dbReference type="Google" id="ProtNLM"/>
    </source>
</evidence>
<gene>
    <name evidence="2" type="ORF">NEF87_000966</name>
</gene>
<evidence type="ECO:0000313" key="2">
    <source>
        <dbReference type="EMBL" id="UYP44681.1"/>
    </source>
</evidence>
<feature type="transmembrane region" description="Helical" evidence="1">
    <location>
        <begin position="29"/>
        <end position="45"/>
    </location>
</feature>
<accession>A0ABY6HME7</accession>
<dbReference type="Proteomes" id="UP001208689">
    <property type="component" value="Chromosome"/>
</dbReference>
<proteinExistence type="predicted"/>